<accession>A0A261XUW7</accession>
<dbReference type="SMART" id="SM00205">
    <property type="entry name" value="THN"/>
    <property type="match status" value="1"/>
</dbReference>
<name>A0A261XUW7_9FUNG</name>
<dbReference type="PANTHER" id="PTHR31013:SF2">
    <property type="entry name" value="THAUMATIN-LIKE PROTEIN"/>
    <property type="match status" value="1"/>
</dbReference>
<dbReference type="Gene3D" id="2.60.110.10">
    <property type="entry name" value="Thaumatin"/>
    <property type="match status" value="1"/>
</dbReference>
<keyword evidence="1" id="KW-0732">Signal</keyword>
<protein>
    <submittedName>
        <fullName evidence="2">Uncharacterized protein</fullName>
    </submittedName>
</protein>
<feature type="chain" id="PRO_5012876277" evidence="1">
    <location>
        <begin position="19"/>
        <end position="446"/>
    </location>
</feature>
<organism evidence="2 3">
    <name type="scientific">Bifiguratus adelaidae</name>
    <dbReference type="NCBI Taxonomy" id="1938954"/>
    <lineage>
        <taxon>Eukaryota</taxon>
        <taxon>Fungi</taxon>
        <taxon>Fungi incertae sedis</taxon>
        <taxon>Mucoromycota</taxon>
        <taxon>Mucoromycotina</taxon>
        <taxon>Endogonomycetes</taxon>
        <taxon>Endogonales</taxon>
        <taxon>Endogonales incertae sedis</taxon>
        <taxon>Bifiguratus</taxon>
    </lineage>
</organism>
<evidence type="ECO:0000313" key="2">
    <source>
        <dbReference type="EMBL" id="OZJ02149.1"/>
    </source>
</evidence>
<dbReference type="OrthoDB" id="5358475at2759"/>
<dbReference type="InterPro" id="IPR037176">
    <property type="entry name" value="Osmotin/thaumatin-like_sf"/>
</dbReference>
<dbReference type="PROSITE" id="PS51367">
    <property type="entry name" value="THAUMATIN_2"/>
    <property type="match status" value="1"/>
</dbReference>
<feature type="signal peptide" evidence="1">
    <location>
        <begin position="1"/>
        <end position="18"/>
    </location>
</feature>
<dbReference type="Pfam" id="PF00314">
    <property type="entry name" value="Thaumatin"/>
    <property type="match status" value="1"/>
</dbReference>
<dbReference type="Proteomes" id="UP000242875">
    <property type="component" value="Unassembled WGS sequence"/>
</dbReference>
<dbReference type="PROSITE" id="PS50231">
    <property type="entry name" value="RICIN_B_LECTIN"/>
    <property type="match status" value="1"/>
</dbReference>
<dbReference type="EMBL" id="MVBO01000183">
    <property type="protein sequence ID" value="OZJ02149.1"/>
    <property type="molecule type" value="Genomic_DNA"/>
</dbReference>
<evidence type="ECO:0000313" key="3">
    <source>
        <dbReference type="Proteomes" id="UP000242875"/>
    </source>
</evidence>
<dbReference type="PRINTS" id="PR00347">
    <property type="entry name" value="THAUMATIN"/>
</dbReference>
<keyword evidence="3" id="KW-1185">Reference proteome</keyword>
<dbReference type="Gene3D" id="2.80.10.50">
    <property type="match status" value="1"/>
</dbReference>
<evidence type="ECO:0000256" key="1">
    <source>
        <dbReference type="SAM" id="SignalP"/>
    </source>
</evidence>
<dbReference type="InterPro" id="IPR035992">
    <property type="entry name" value="Ricin_B-like_lectins"/>
</dbReference>
<comment type="caution">
    <text evidence="2">The sequence shown here is derived from an EMBL/GenBank/DDBJ whole genome shotgun (WGS) entry which is preliminary data.</text>
</comment>
<dbReference type="SUPFAM" id="SSF49870">
    <property type="entry name" value="Osmotin, thaumatin-like protein"/>
    <property type="match status" value="1"/>
</dbReference>
<dbReference type="InterPro" id="IPR001938">
    <property type="entry name" value="Thaumatin"/>
</dbReference>
<proteinExistence type="predicted"/>
<reference evidence="2 3" key="1">
    <citation type="journal article" date="2017" name="Mycologia">
        <title>Bifiguratus adelaidae, gen. et sp. nov., a new member of Mucoromycotina in endophytic and soil-dwelling habitats.</title>
        <authorList>
            <person name="Torres-Cruz T.J."/>
            <person name="Billingsley Tobias T.L."/>
            <person name="Almatruk M."/>
            <person name="Hesse C."/>
            <person name="Kuske C.R."/>
            <person name="Desiro A."/>
            <person name="Benucci G.M."/>
            <person name="Bonito G."/>
            <person name="Stajich J.E."/>
            <person name="Dunlap C."/>
            <person name="Arnold A.E."/>
            <person name="Porras-Alfaro A."/>
        </authorList>
    </citation>
    <scope>NUCLEOTIDE SEQUENCE [LARGE SCALE GENOMIC DNA]</scope>
    <source>
        <strain evidence="2 3">AZ0501</strain>
    </source>
</reference>
<dbReference type="PANTHER" id="PTHR31013">
    <property type="entry name" value="THAUMATIN FAMILY PROTEIN-RELATED"/>
    <property type="match status" value="1"/>
</dbReference>
<dbReference type="AlphaFoldDB" id="A0A261XUW7"/>
<dbReference type="SUPFAM" id="SSF50370">
    <property type="entry name" value="Ricin B-like lectins"/>
    <property type="match status" value="1"/>
</dbReference>
<sequence>MRSITAVAALALVSVVSARQLNVINQCPYTIWPGAYGNGLTNDQTGFQLAPGASRVLNVPDNLNAFRIWPRTACSGSGSTLNCESGDCGGRFQCSGITGQPATLIEMTLGSQDYYDLSNVDGFSVPMGITPTGSYTNPNPNSIYSCASAECSMDPNTCVPELVKRHSDGTVTCLSICSAINDADQRAAFPILQGFYNDVNTAALLCCSCGPNCGAGCGCYTSSNCLYGCSPYATAGMGGVCDVTKWPLSSQGRQYNTYLKYPCPNSYSWPFDDNTSTEICVGANYDITFCPSGGTAIDTSKTYTIRVAGGRSGCSTYLSVASCGSNLVDLYNVDDGSGRQRFQFVPVPGKTNTYNILVPGGRSGCNAYLSTADCSSNLVDLYNHDDGSGRQEWILTPAGNGYNIKISGGRSGCGGFLSSASCGSNLVDMYSFDDESGRQEWILTPV</sequence>
<gene>
    <name evidence="2" type="ORF">BZG36_04994</name>
</gene>